<dbReference type="RefSeq" id="WP_086030254.1">
    <property type="nucleotide sequence ID" value="NZ_LAPZ01000003.1"/>
</dbReference>
<dbReference type="Proteomes" id="UP000194221">
    <property type="component" value="Unassembled WGS sequence"/>
</dbReference>
<gene>
    <name evidence="3" type="ORF">WH52_07185</name>
</gene>
<proteinExistence type="predicted"/>
<dbReference type="OrthoDB" id="965642at2"/>
<dbReference type="Pfam" id="PF12773">
    <property type="entry name" value="DZR"/>
    <property type="match status" value="1"/>
</dbReference>
<keyword evidence="1" id="KW-0812">Transmembrane</keyword>
<feature type="transmembrane region" description="Helical" evidence="1">
    <location>
        <begin position="117"/>
        <end position="139"/>
    </location>
</feature>
<protein>
    <recommendedName>
        <fullName evidence="2">DZANK-type domain-containing protein</fullName>
    </recommendedName>
</protein>
<feature type="transmembrane region" description="Helical" evidence="1">
    <location>
        <begin position="195"/>
        <end position="212"/>
    </location>
</feature>
<accession>A0A1Y2PDF8</accession>
<dbReference type="InParanoid" id="A0A1Y2PDF8"/>
<dbReference type="STRING" id="1635173.WH52_07185"/>
<feature type="domain" description="DZANK-type" evidence="2">
    <location>
        <begin position="4"/>
        <end position="56"/>
    </location>
</feature>
<evidence type="ECO:0000256" key="1">
    <source>
        <dbReference type="SAM" id="Phobius"/>
    </source>
</evidence>
<keyword evidence="1" id="KW-1133">Transmembrane helix</keyword>
<evidence type="ECO:0000313" key="4">
    <source>
        <dbReference type="Proteomes" id="UP000194221"/>
    </source>
</evidence>
<keyword evidence="1" id="KW-0472">Membrane</keyword>
<dbReference type="InterPro" id="IPR025874">
    <property type="entry name" value="DZR"/>
</dbReference>
<comment type="caution">
    <text evidence="3">The sequence shown here is derived from an EMBL/GenBank/DDBJ whole genome shotgun (WGS) entry which is preliminary data.</text>
</comment>
<dbReference type="AlphaFoldDB" id="A0A1Y2PDF8"/>
<sequence length="213" mass="23991">MKNCPNCNFEVKDSYKFCPSCKISFDKFKPKENKSSFCTDCGTKVSPDFKFCKNCGKEIPIDKSENKIDKSIGKVKTGISVIQKEVSNSKTVENITKNTKEIAKETTKKVNTIGNKLLKFSGIVGIIILVIMILSPMITENDFVIETAYNRHLKNRFSISKFFSGFIAELIAPIILPIVFIYLGFKKNNDVKGCLLLPIIICLIGFTIMLFMK</sequence>
<keyword evidence="4" id="KW-1185">Reference proteome</keyword>
<reference evidence="3 4" key="1">
    <citation type="submission" date="2015-03" db="EMBL/GenBank/DDBJ databases">
        <title>Genome sequence of Tenacibaculum sp. S2-2, isolated from intestinal microbiota of sea cucumber, Apostichopus japonicas.</title>
        <authorList>
            <person name="Shao Z."/>
            <person name="Wang L."/>
            <person name="Li X."/>
        </authorList>
    </citation>
    <scope>NUCLEOTIDE SEQUENCE [LARGE SCALE GENOMIC DNA]</scope>
    <source>
        <strain evidence="3 4">S2-2</strain>
    </source>
</reference>
<organism evidence="3 4">
    <name type="scientific">Tenacibaculum holothuriorum</name>
    <dbReference type="NCBI Taxonomy" id="1635173"/>
    <lineage>
        <taxon>Bacteria</taxon>
        <taxon>Pseudomonadati</taxon>
        <taxon>Bacteroidota</taxon>
        <taxon>Flavobacteriia</taxon>
        <taxon>Flavobacteriales</taxon>
        <taxon>Flavobacteriaceae</taxon>
        <taxon>Tenacibaculum</taxon>
    </lineage>
</organism>
<evidence type="ECO:0000259" key="2">
    <source>
        <dbReference type="Pfam" id="PF12773"/>
    </source>
</evidence>
<name>A0A1Y2PDF8_9FLAO</name>
<feature type="transmembrane region" description="Helical" evidence="1">
    <location>
        <begin position="159"/>
        <end position="183"/>
    </location>
</feature>
<dbReference type="EMBL" id="LAPZ01000003">
    <property type="protein sequence ID" value="OSY88526.1"/>
    <property type="molecule type" value="Genomic_DNA"/>
</dbReference>
<evidence type="ECO:0000313" key="3">
    <source>
        <dbReference type="EMBL" id="OSY88526.1"/>
    </source>
</evidence>